<dbReference type="EMBL" id="CM047942">
    <property type="protein sequence ID" value="KAI9901452.1"/>
    <property type="molecule type" value="Genomic_DNA"/>
</dbReference>
<organism evidence="1 2">
    <name type="scientific">Trichothecium roseum</name>
    <dbReference type="NCBI Taxonomy" id="47278"/>
    <lineage>
        <taxon>Eukaryota</taxon>
        <taxon>Fungi</taxon>
        <taxon>Dikarya</taxon>
        <taxon>Ascomycota</taxon>
        <taxon>Pezizomycotina</taxon>
        <taxon>Sordariomycetes</taxon>
        <taxon>Hypocreomycetidae</taxon>
        <taxon>Hypocreales</taxon>
        <taxon>Hypocreales incertae sedis</taxon>
        <taxon>Trichothecium</taxon>
    </lineage>
</organism>
<comment type="caution">
    <text evidence="1">The sequence shown here is derived from an EMBL/GenBank/DDBJ whole genome shotgun (WGS) entry which is preliminary data.</text>
</comment>
<sequence length="461" mass="50304">MIPAPEVADSTDWLGTPLSLLSSVESALRCQVCKDFYNTPMVTSCSHTFCSLCIRRALSGDNKCPLCRASDQEIRLRTNWSMEEAVQAFKQARAGALEFARNAAANKRKADDVRAVEETTEPAPKRLRSSARLNQNRGKGLTTASPVEEVEEVEEEKDDDPDYNPNSADGLVACPMCQKKMKEWQVFTHLESCPGPSPQKKSTPAAPDPATTNTQLSLGQQQQNKSMERLPVLNYSMLKEQALRKKLAELGISTQGSRGMLERRHKEWITLWNANCDAARPKKRSALQHDLDVWERTQGARAPAAMAGVGGRGLQATQGISSKEFDGSGWAQQHNDSFKDLIASARKSREAAKAKQEEEKESEGGKREGEGQEESGGREIPETPEDVDSVDGREEQPEVNATRNSSNGQLLAEEEKPGRTGGSEAESHPPPVAINNVTYPGIGALSGGQPGPPELEQAGHY</sequence>
<proteinExistence type="predicted"/>
<keyword evidence="2" id="KW-1185">Reference proteome</keyword>
<accession>A0ACC0V5M2</accession>
<protein>
    <submittedName>
        <fullName evidence="1">Uncharacterized protein</fullName>
    </submittedName>
</protein>
<gene>
    <name evidence="1" type="ORF">N3K66_003269</name>
</gene>
<name>A0ACC0V5M2_9HYPO</name>
<evidence type="ECO:0000313" key="2">
    <source>
        <dbReference type="Proteomes" id="UP001163324"/>
    </source>
</evidence>
<dbReference type="Proteomes" id="UP001163324">
    <property type="component" value="Chromosome 3"/>
</dbReference>
<reference evidence="1" key="1">
    <citation type="submission" date="2022-10" db="EMBL/GenBank/DDBJ databases">
        <title>Complete Genome of Trichothecium roseum strain YXFP-22015, a Plant Pathogen Isolated from Citrus.</title>
        <authorList>
            <person name="Wang Y."/>
            <person name="Zhu L."/>
        </authorList>
    </citation>
    <scope>NUCLEOTIDE SEQUENCE</scope>
    <source>
        <strain evidence="1">YXFP-22015</strain>
    </source>
</reference>
<evidence type="ECO:0000313" key="1">
    <source>
        <dbReference type="EMBL" id="KAI9901452.1"/>
    </source>
</evidence>